<dbReference type="PROSITE" id="PS51790">
    <property type="entry name" value="MSRB"/>
    <property type="match status" value="1"/>
</dbReference>
<dbReference type="OrthoDB" id="9785497at2"/>
<keyword evidence="8" id="KW-0732">Signal</keyword>
<evidence type="ECO:0000256" key="1">
    <source>
        <dbReference type="ARBA" id="ARBA00001947"/>
    </source>
</evidence>
<accession>A0A1G8MRI6</accession>
<dbReference type="Gene3D" id="2.170.150.20">
    <property type="entry name" value="Peptide methionine sulfoxide reductase"/>
    <property type="match status" value="1"/>
</dbReference>
<dbReference type="InterPro" id="IPR002579">
    <property type="entry name" value="Met_Sox_Rdtase_MsrB_dom"/>
</dbReference>
<evidence type="ECO:0000256" key="4">
    <source>
        <dbReference type="ARBA" id="ARBA00022723"/>
    </source>
</evidence>
<evidence type="ECO:0000256" key="6">
    <source>
        <dbReference type="ARBA" id="ARBA00023002"/>
    </source>
</evidence>
<name>A0A1G8MRI6_9BURK</name>
<dbReference type="InterPro" id="IPR011057">
    <property type="entry name" value="Mss4-like_sf"/>
</dbReference>
<dbReference type="EC" id="1.8.4.12" evidence="3"/>
<keyword evidence="6" id="KW-0560">Oxidoreductase</keyword>
<organism evidence="10 11">
    <name type="scientific">Paraburkholderia phenazinium</name>
    <dbReference type="NCBI Taxonomy" id="60549"/>
    <lineage>
        <taxon>Bacteria</taxon>
        <taxon>Pseudomonadati</taxon>
        <taxon>Pseudomonadota</taxon>
        <taxon>Betaproteobacteria</taxon>
        <taxon>Burkholderiales</taxon>
        <taxon>Burkholderiaceae</taxon>
        <taxon>Paraburkholderia</taxon>
    </lineage>
</organism>
<dbReference type="GO" id="GO:0033743">
    <property type="term" value="F:peptide-methionine (R)-S-oxide reductase activity"/>
    <property type="evidence" value="ECO:0007669"/>
    <property type="project" value="UniProtKB-EC"/>
</dbReference>
<keyword evidence="5" id="KW-0862">Zinc</keyword>
<evidence type="ECO:0000256" key="8">
    <source>
        <dbReference type="SAM" id="SignalP"/>
    </source>
</evidence>
<proteinExistence type="inferred from homology"/>
<sequence length="170" mass="18499">MQSRRRFLFAGTAAVAALAAVSRLPRLAAAPADAGQPAAGFEFTRTDAQWRQLLTPAQYAVLREEGTERPFTSPLNDEHRAGVFSCAGCKLNLFSSHTKFDSHTGWPSFWAPLDHAVATRNDSSFGMERTEVHCRRCGGHLGHVFDDGPKPTGLRYCMNGVAMSFTPAAT</sequence>
<evidence type="ECO:0000256" key="7">
    <source>
        <dbReference type="ARBA" id="ARBA00048488"/>
    </source>
</evidence>
<evidence type="ECO:0000313" key="10">
    <source>
        <dbReference type="EMBL" id="SDI70668.1"/>
    </source>
</evidence>
<dbReference type="RefSeq" id="WP_090695426.1">
    <property type="nucleotide sequence ID" value="NZ_CADERL010000036.1"/>
</dbReference>
<dbReference type="PANTHER" id="PTHR10173">
    <property type="entry name" value="METHIONINE SULFOXIDE REDUCTASE"/>
    <property type="match status" value="1"/>
</dbReference>
<dbReference type="NCBIfam" id="TIGR00357">
    <property type="entry name" value="peptide-methionine (R)-S-oxide reductase MsrB"/>
    <property type="match status" value="1"/>
</dbReference>
<dbReference type="GO" id="GO:0030091">
    <property type="term" value="P:protein repair"/>
    <property type="evidence" value="ECO:0007669"/>
    <property type="project" value="InterPro"/>
</dbReference>
<dbReference type="Proteomes" id="UP000199706">
    <property type="component" value="Unassembled WGS sequence"/>
</dbReference>
<evidence type="ECO:0000259" key="9">
    <source>
        <dbReference type="PROSITE" id="PS51790"/>
    </source>
</evidence>
<dbReference type="PROSITE" id="PS51318">
    <property type="entry name" value="TAT"/>
    <property type="match status" value="1"/>
</dbReference>
<dbReference type="AlphaFoldDB" id="A0A1G8MRI6"/>
<evidence type="ECO:0000256" key="2">
    <source>
        <dbReference type="ARBA" id="ARBA00007174"/>
    </source>
</evidence>
<dbReference type="InterPro" id="IPR006311">
    <property type="entry name" value="TAT_signal"/>
</dbReference>
<keyword evidence="4" id="KW-0479">Metal-binding</keyword>
<feature type="chain" id="PRO_5011495365" description="peptide-methionine (R)-S-oxide reductase" evidence="8">
    <location>
        <begin position="29"/>
        <end position="170"/>
    </location>
</feature>
<dbReference type="GO" id="GO:0046872">
    <property type="term" value="F:metal ion binding"/>
    <property type="evidence" value="ECO:0007669"/>
    <property type="project" value="UniProtKB-KW"/>
</dbReference>
<reference evidence="10 11" key="1">
    <citation type="submission" date="2016-10" db="EMBL/GenBank/DDBJ databases">
        <authorList>
            <person name="de Groot N.N."/>
        </authorList>
    </citation>
    <scope>NUCLEOTIDE SEQUENCE [LARGE SCALE GENOMIC DNA]</scope>
    <source>
        <strain evidence="10 11">LMG 2247</strain>
    </source>
</reference>
<comment type="catalytic activity">
    <reaction evidence="7">
        <text>L-methionyl-[protein] + [thioredoxin]-disulfide + H2O = L-methionyl-(R)-S-oxide-[protein] + [thioredoxin]-dithiol</text>
        <dbReference type="Rhea" id="RHEA:24164"/>
        <dbReference type="Rhea" id="RHEA-COMP:10698"/>
        <dbReference type="Rhea" id="RHEA-COMP:10700"/>
        <dbReference type="Rhea" id="RHEA-COMP:12313"/>
        <dbReference type="Rhea" id="RHEA-COMP:12314"/>
        <dbReference type="ChEBI" id="CHEBI:15377"/>
        <dbReference type="ChEBI" id="CHEBI:16044"/>
        <dbReference type="ChEBI" id="CHEBI:29950"/>
        <dbReference type="ChEBI" id="CHEBI:45764"/>
        <dbReference type="ChEBI" id="CHEBI:50058"/>
        <dbReference type="EC" id="1.8.4.12"/>
    </reaction>
</comment>
<gene>
    <name evidence="10" type="ORF">SAMN05216466_13112</name>
</gene>
<comment type="similarity">
    <text evidence="2">Belongs to the MsrB Met sulfoxide reductase family.</text>
</comment>
<feature type="domain" description="MsrB" evidence="9">
    <location>
        <begin position="47"/>
        <end position="168"/>
    </location>
</feature>
<evidence type="ECO:0000256" key="5">
    <source>
        <dbReference type="ARBA" id="ARBA00022833"/>
    </source>
</evidence>
<feature type="signal peptide" evidence="8">
    <location>
        <begin position="1"/>
        <end position="28"/>
    </location>
</feature>
<dbReference type="GO" id="GO:0006979">
    <property type="term" value="P:response to oxidative stress"/>
    <property type="evidence" value="ECO:0007669"/>
    <property type="project" value="InterPro"/>
</dbReference>
<dbReference type="GO" id="GO:0005737">
    <property type="term" value="C:cytoplasm"/>
    <property type="evidence" value="ECO:0007669"/>
    <property type="project" value="TreeGrafter"/>
</dbReference>
<protein>
    <recommendedName>
        <fullName evidence="3">peptide-methionine (R)-S-oxide reductase</fullName>
        <ecNumber evidence="3">1.8.4.12</ecNumber>
    </recommendedName>
</protein>
<comment type="cofactor">
    <cofactor evidence="1">
        <name>Zn(2+)</name>
        <dbReference type="ChEBI" id="CHEBI:29105"/>
    </cofactor>
</comment>
<evidence type="ECO:0000256" key="3">
    <source>
        <dbReference type="ARBA" id="ARBA00012499"/>
    </source>
</evidence>
<dbReference type="PANTHER" id="PTHR10173:SF57">
    <property type="entry name" value="PEPTIDE-METHIONINE (R)-S-OXIDE REDUCTASE"/>
    <property type="match status" value="1"/>
</dbReference>
<dbReference type="SUPFAM" id="SSF51316">
    <property type="entry name" value="Mss4-like"/>
    <property type="match status" value="1"/>
</dbReference>
<dbReference type="FunFam" id="2.170.150.20:FF:000001">
    <property type="entry name" value="Peptide methionine sulfoxide reductase MsrB"/>
    <property type="match status" value="1"/>
</dbReference>
<dbReference type="Pfam" id="PF01641">
    <property type="entry name" value="SelR"/>
    <property type="match status" value="1"/>
</dbReference>
<dbReference type="InterPro" id="IPR028427">
    <property type="entry name" value="Met_Sox_Rdtase_MsrB"/>
</dbReference>
<evidence type="ECO:0000313" key="11">
    <source>
        <dbReference type="Proteomes" id="UP000199706"/>
    </source>
</evidence>
<dbReference type="EMBL" id="FNCJ01000031">
    <property type="protein sequence ID" value="SDI70668.1"/>
    <property type="molecule type" value="Genomic_DNA"/>
</dbReference>